<evidence type="ECO:0008006" key="3">
    <source>
        <dbReference type="Google" id="ProtNLM"/>
    </source>
</evidence>
<reference evidence="1 2" key="3">
    <citation type="submission" date="2023-06" db="EMBL/GenBank/DDBJ databases">
        <authorList>
            <person name="Zeman M."/>
            <person name="Kubasova T."/>
            <person name="Jahodarova E."/>
            <person name="Nykrynova M."/>
            <person name="Rychlik I."/>
        </authorList>
    </citation>
    <scope>NUCLEOTIDE SEQUENCE [LARGE SCALE GENOMIC DNA]</scope>
    <source>
        <strain evidence="1 2">153_Feed</strain>
    </source>
</reference>
<proteinExistence type="predicted"/>
<keyword evidence="2" id="KW-1185">Reference proteome</keyword>
<dbReference type="RefSeq" id="WP_289510638.1">
    <property type="nucleotide sequence ID" value="NZ_JAUDEA010000002.1"/>
</dbReference>
<sequence>MDIEEVVIDHLNHAGLGATAYPDVPRKRPAAFVVVERTGGPRGEGGTFEPMLDIQCWAETRSKAADLALRVEDAMGELPASADNVSGSDVTSTFRDRDLESGTPRYHVVCTCYCNG</sequence>
<evidence type="ECO:0000313" key="1">
    <source>
        <dbReference type="EMBL" id="MDM8270542.1"/>
    </source>
</evidence>
<reference evidence="1 2" key="1">
    <citation type="submission" date="2023-06" db="EMBL/GenBank/DDBJ databases">
        <title>Identification and characterization of horizontal gene transfer across gut microbiota members of farm animals based on homology search.</title>
        <authorList>
            <person name="Schwarzerova J."/>
            <person name="Nykrynova M."/>
            <person name="Jureckova K."/>
            <person name="Cejkova D."/>
            <person name="Rychlik I."/>
        </authorList>
    </citation>
    <scope>NUCLEOTIDE SEQUENCE [LARGE SCALE GENOMIC DNA]</scope>
    <source>
        <strain evidence="1 2">153_Feed</strain>
    </source>
</reference>
<gene>
    <name evidence="1" type="ORF">QUW25_02415</name>
</gene>
<reference evidence="2" key="2">
    <citation type="submission" date="2023-06" db="EMBL/GenBank/DDBJ databases">
        <title>Identification and characterization of horizontal gene transfer across gut microbiota members of farm animals based on homology search.</title>
        <authorList>
            <person name="Zeman M."/>
            <person name="Kubasova T."/>
            <person name="Jahodarova E."/>
            <person name="Nykrynova M."/>
            <person name="Rychlik I."/>
        </authorList>
    </citation>
    <scope>NUCLEOTIDE SEQUENCE [LARGE SCALE GENOMIC DNA]</scope>
    <source>
        <strain evidence="2">153_Feed</strain>
    </source>
</reference>
<name>A0ABT7V1Q7_9ACTN</name>
<organism evidence="1 2">
    <name type="scientific">Thermophilibacter provencensis</name>
    <dbReference type="NCBI Taxonomy" id="1852386"/>
    <lineage>
        <taxon>Bacteria</taxon>
        <taxon>Bacillati</taxon>
        <taxon>Actinomycetota</taxon>
        <taxon>Coriobacteriia</taxon>
        <taxon>Coriobacteriales</taxon>
        <taxon>Atopobiaceae</taxon>
        <taxon>Thermophilibacter</taxon>
    </lineage>
</organism>
<evidence type="ECO:0000313" key="2">
    <source>
        <dbReference type="Proteomes" id="UP001529256"/>
    </source>
</evidence>
<comment type="caution">
    <text evidence="1">The sequence shown here is derived from an EMBL/GenBank/DDBJ whole genome shotgun (WGS) entry which is preliminary data.</text>
</comment>
<accession>A0ABT7V1Q7</accession>
<dbReference type="Proteomes" id="UP001529256">
    <property type="component" value="Unassembled WGS sequence"/>
</dbReference>
<dbReference type="EMBL" id="JAUDEA010000002">
    <property type="protein sequence ID" value="MDM8270542.1"/>
    <property type="molecule type" value="Genomic_DNA"/>
</dbReference>
<protein>
    <recommendedName>
        <fullName evidence="3">DUF3168 domain-containing protein</fullName>
    </recommendedName>
</protein>